<protein>
    <recommendedName>
        <fullName evidence="9">Thiamine-phosphate synthase</fullName>
        <shortName evidence="9">TP synthase</shortName>
        <shortName evidence="9">TPS</shortName>
        <ecNumber evidence="9">2.5.1.3</ecNumber>
    </recommendedName>
    <alternativeName>
        <fullName evidence="9">Thiamine-phosphate pyrophosphorylase</fullName>
        <shortName evidence="9">TMP pyrophosphorylase</shortName>
        <shortName evidence="9">TMP-PPase</shortName>
    </alternativeName>
</protein>
<feature type="binding site" evidence="9">
    <location>
        <begin position="36"/>
        <end position="40"/>
    </location>
    <ligand>
        <name>4-amino-2-methyl-5-(diphosphooxymethyl)pyrimidine</name>
        <dbReference type="ChEBI" id="CHEBI:57841"/>
    </ligand>
</feature>
<evidence type="ECO:0000256" key="2">
    <source>
        <dbReference type="ARBA" id="ARBA00022679"/>
    </source>
</evidence>
<evidence type="ECO:0000256" key="5">
    <source>
        <dbReference type="ARBA" id="ARBA00022977"/>
    </source>
</evidence>
<organism evidence="13 14">
    <name type="scientific">Gracilibacillus halophilus YIM-C55.5</name>
    <dbReference type="NCBI Taxonomy" id="1308866"/>
    <lineage>
        <taxon>Bacteria</taxon>
        <taxon>Bacillati</taxon>
        <taxon>Bacillota</taxon>
        <taxon>Bacilli</taxon>
        <taxon>Bacillales</taxon>
        <taxon>Bacillaceae</taxon>
        <taxon>Gracilibacillus</taxon>
    </lineage>
</organism>
<reference evidence="13 14" key="1">
    <citation type="submission" date="2013-03" db="EMBL/GenBank/DDBJ databases">
        <title>Draft genome sequence of Gracibacillus halophilus YIM-C55.5, a moderately halophilic and thermophilic organism from the Xiaochaidamu salt lake.</title>
        <authorList>
            <person name="Sugumar T."/>
            <person name="Polireddy D.R."/>
            <person name="Antony A."/>
            <person name="Madhava Y.R."/>
            <person name="Sivakumar N."/>
        </authorList>
    </citation>
    <scope>NUCLEOTIDE SEQUENCE [LARGE SCALE GENOMIC DNA]</scope>
    <source>
        <strain evidence="13 14">YIM-C55.5</strain>
    </source>
</reference>
<evidence type="ECO:0000256" key="4">
    <source>
        <dbReference type="ARBA" id="ARBA00022842"/>
    </source>
</evidence>
<dbReference type="GO" id="GO:0000287">
    <property type="term" value="F:magnesium ion binding"/>
    <property type="evidence" value="ECO:0007669"/>
    <property type="project" value="UniProtKB-UniRule"/>
</dbReference>
<sequence length="215" mass="23159">MKELLQVYFILGSNNTDRDPLIVLEEALQGGVTLFQFREKGDHALQADVKVTLAQQMKELCHRYNVPFIVNDDVSLALDIGADGVHVGQDDMSITDIKKRCPEDWIVGVSATNQSEAEKAVADGADYIGVGPIFGTNTKKDAKRPIGLSGVKQIRAVAPSIPIVAIGGIQLTDVIPLMKVGADGVSIISAISQSEKPMQATQAFARHASYFHQGM</sequence>
<evidence type="ECO:0000256" key="11">
    <source>
        <dbReference type="RuleBase" id="RU004253"/>
    </source>
</evidence>
<evidence type="ECO:0000256" key="3">
    <source>
        <dbReference type="ARBA" id="ARBA00022723"/>
    </source>
</evidence>
<dbReference type="HAMAP" id="MF_00097">
    <property type="entry name" value="TMP_synthase"/>
    <property type="match status" value="1"/>
</dbReference>
<feature type="binding site" evidence="9">
    <location>
        <position position="139"/>
    </location>
    <ligand>
        <name>4-amino-2-methyl-5-(diphosphooxymethyl)pyrimidine</name>
        <dbReference type="ChEBI" id="CHEBI:57841"/>
    </ligand>
</feature>
<comment type="catalytic activity">
    <reaction evidence="6 9 10">
        <text>4-methyl-5-(2-phosphooxyethyl)-thiazole + 4-amino-2-methyl-5-(diphosphooxymethyl)pyrimidine + H(+) = thiamine phosphate + diphosphate</text>
        <dbReference type="Rhea" id="RHEA:22328"/>
        <dbReference type="ChEBI" id="CHEBI:15378"/>
        <dbReference type="ChEBI" id="CHEBI:33019"/>
        <dbReference type="ChEBI" id="CHEBI:37575"/>
        <dbReference type="ChEBI" id="CHEBI:57841"/>
        <dbReference type="ChEBI" id="CHEBI:58296"/>
        <dbReference type="EC" id="2.5.1.3"/>
    </reaction>
</comment>
<feature type="binding site" evidence="9">
    <location>
        <position position="71"/>
    </location>
    <ligand>
        <name>4-amino-2-methyl-5-(diphosphooxymethyl)pyrimidine</name>
        <dbReference type="ChEBI" id="CHEBI:57841"/>
    </ligand>
</feature>
<keyword evidence="14" id="KW-1185">Reference proteome</keyword>
<keyword evidence="3 9" id="KW-0479">Metal-binding</keyword>
<dbReference type="PATRIC" id="fig|1308866.3.peg.2167"/>
<dbReference type="AlphaFoldDB" id="N4W874"/>
<evidence type="ECO:0000256" key="9">
    <source>
        <dbReference type="HAMAP-Rule" id="MF_00097"/>
    </source>
</evidence>
<dbReference type="InterPro" id="IPR013785">
    <property type="entry name" value="Aldolase_TIM"/>
</dbReference>
<dbReference type="EMBL" id="APML01000042">
    <property type="protein sequence ID" value="ENH96473.1"/>
    <property type="molecule type" value="Genomic_DNA"/>
</dbReference>
<evidence type="ECO:0000256" key="7">
    <source>
        <dbReference type="ARBA" id="ARBA00047851"/>
    </source>
</evidence>
<dbReference type="SUPFAM" id="SSF51391">
    <property type="entry name" value="Thiamin phosphate synthase"/>
    <property type="match status" value="1"/>
</dbReference>
<dbReference type="GO" id="GO:0005737">
    <property type="term" value="C:cytoplasm"/>
    <property type="evidence" value="ECO:0007669"/>
    <property type="project" value="TreeGrafter"/>
</dbReference>
<dbReference type="Proteomes" id="UP000012283">
    <property type="component" value="Unassembled WGS sequence"/>
</dbReference>
<comment type="catalytic activity">
    <reaction evidence="7 9 10">
        <text>2-(2-carboxy-4-methylthiazol-5-yl)ethyl phosphate + 4-amino-2-methyl-5-(diphosphooxymethyl)pyrimidine + 2 H(+) = thiamine phosphate + CO2 + diphosphate</text>
        <dbReference type="Rhea" id="RHEA:47848"/>
        <dbReference type="ChEBI" id="CHEBI:15378"/>
        <dbReference type="ChEBI" id="CHEBI:16526"/>
        <dbReference type="ChEBI" id="CHEBI:33019"/>
        <dbReference type="ChEBI" id="CHEBI:37575"/>
        <dbReference type="ChEBI" id="CHEBI:57841"/>
        <dbReference type="ChEBI" id="CHEBI:62890"/>
        <dbReference type="EC" id="2.5.1.3"/>
    </reaction>
</comment>
<feature type="binding site" evidence="9">
    <location>
        <position position="168"/>
    </location>
    <ligand>
        <name>2-[(2R,5Z)-2-carboxy-4-methylthiazol-5(2H)-ylidene]ethyl phosphate</name>
        <dbReference type="ChEBI" id="CHEBI:62899"/>
    </ligand>
</feature>
<keyword evidence="4 9" id="KW-0460">Magnesium</keyword>
<evidence type="ECO:0000313" key="14">
    <source>
        <dbReference type="Proteomes" id="UP000012283"/>
    </source>
</evidence>
<comment type="function">
    <text evidence="9">Condenses 4-methyl-5-(beta-hydroxyethyl)thiazole monophosphate (THZ-P) and 2-methyl-4-amino-5-hydroxymethyl pyrimidine pyrophosphate (HMP-PP) to form thiamine monophosphate (TMP).</text>
</comment>
<comment type="catalytic activity">
    <reaction evidence="8 9 10">
        <text>2-[(2R,5Z)-2-carboxy-4-methylthiazol-5(2H)-ylidene]ethyl phosphate + 4-amino-2-methyl-5-(diphosphooxymethyl)pyrimidine + 2 H(+) = thiamine phosphate + CO2 + diphosphate</text>
        <dbReference type="Rhea" id="RHEA:47844"/>
        <dbReference type="ChEBI" id="CHEBI:15378"/>
        <dbReference type="ChEBI" id="CHEBI:16526"/>
        <dbReference type="ChEBI" id="CHEBI:33019"/>
        <dbReference type="ChEBI" id="CHEBI:37575"/>
        <dbReference type="ChEBI" id="CHEBI:57841"/>
        <dbReference type="ChEBI" id="CHEBI:62899"/>
        <dbReference type="EC" id="2.5.1.3"/>
    </reaction>
</comment>
<dbReference type="GO" id="GO:0004789">
    <property type="term" value="F:thiamine-phosphate diphosphorylase activity"/>
    <property type="evidence" value="ECO:0007669"/>
    <property type="project" value="UniProtKB-UniRule"/>
</dbReference>
<dbReference type="InterPro" id="IPR022998">
    <property type="entry name" value="ThiamineP_synth_TenI"/>
</dbReference>
<comment type="cofactor">
    <cofactor evidence="9">
        <name>Mg(2+)</name>
        <dbReference type="ChEBI" id="CHEBI:18420"/>
    </cofactor>
    <text evidence="9">Binds 1 Mg(2+) ion per subunit.</text>
</comment>
<evidence type="ECO:0000313" key="13">
    <source>
        <dbReference type="EMBL" id="ENH96473.1"/>
    </source>
</evidence>
<dbReference type="PANTHER" id="PTHR20857">
    <property type="entry name" value="THIAMINE-PHOSPHATE PYROPHOSPHORYLASE"/>
    <property type="match status" value="1"/>
</dbReference>
<dbReference type="GO" id="GO:0009229">
    <property type="term" value="P:thiamine diphosphate biosynthetic process"/>
    <property type="evidence" value="ECO:0007669"/>
    <property type="project" value="UniProtKB-UniRule"/>
</dbReference>
<feature type="domain" description="Thiamine phosphate synthase/TenI" evidence="12">
    <location>
        <begin position="7"/>
        <end position="191"/>
    </location>
</feature>
<dbReference type="InterPro" id="IPR036206">
    <property type="entry name" value="ThiamineP_synth_sf"/>
</dbReference>
<keyword evidence="5 9" id="KW-0784">Thiamine biosynthesis</keyword>
<evidence type="ECO:0000256" key="6">
    <source>
        <dbReference type="ARBA" id="ARBA00047334"/>
    </source>
</evidence>
<dbReference type="PANTHER" id="PTHR20857:SF15">
    <property type="entry name" value="THIAMINE-PHOSPHATE SYNTHASE"/>
    <property type="match status" value="1"/>
</dbReference>
<dbReference type="EC" id="2.5.1.3" evidence="9"/>
<accession>N4W874</accession>
<dbReference type="GO" id="GO:0009228">
    <property type="term" value="P:thiamine biosynthetic process"/>
    <property type="evidence" value="ECO:0007669"/>
    <property type="project" value="UniProtKB-KW"/>
</dbReference>
<proteinExistence type="inferred from homology"/>
<dbReference type="InterPro" id="IPR034291">
    <property type="entry name" value="TMP_synthase"/>
</dbReference>
<evidence type="ECO:0000256" key="8">
    <source>
        <dbReference type="ARBA" id="ARBA00047883"/>
    </source>
</evidence>
<dbReference type="FunFam" id="3.20.20.70:FF:000096">
    <property type="entry name" value="Thiamine-phosphate synthase"/>
    <property type="match status" value="1"/>
</dbReference>
<dbReference type="eggNOG" id="COG0352">
    <property type="taxonomic scope" value="Bacteria"/>
</dbReference>
<feature type="binding site" evidence="9">
    <location>
        <begin position="136"/>
        <end position="138"/>
    </location>
    <ligand>
        <name>2-[(2R,5Z)-2-carboxy-4-methylthiazol-5(2H)-ylidene]ethyl phosphate</name>
        <dbReference type="ChEBI" id="CHEBI:62899"/>
    </ligand>
</feature>
<dbReference type="Gene3D" id="3.20.20.70">
    <property type="entry name" value="Aldolase class I"/>
    <property type="match status" value="1"/>
</dbReference>
<comment type="pathway">
    <text evidence="1 9 11">Cofactor biosynthesis; thiamine diphosphate biosynthesis; thiamine phosphate from 4-amino-2-methyl-5-diphosphomethylpyrimidine and 4-methyl-5-(2-phosphoethyl)-thiazole: step 1/1.</text>
</comment>
<comment type="caution">
    <text evidence="13">The sequence shown here is derived from an EMBL/GenBank/DDBJ whole genome shotgun (WGS) entry which is preliminary data.</text>
</comment>
<evidence type="ECO:0000256" key="10">
    <source>
        <dbReference type="RuleBase" id="RU003826"/>
    </source>
</evidence>
<name>N4W874_9BACI</name>
<dbReference type="UniPathway" id="UPA00060">
    <property type="reaction ID" value="UER00141"/>
</dbReference>
<dbReference type="CDD" id="cd00564">
    <property type="entry name" value="TMP_TenI"/>
    <property type="match status" value="1"/>
</dbReference>
<dbReference type="NCBIfam" id="TIGR00693">
    <property type="entry name" value="thiE"/>
    <property type="match status" value="1"/>
</dbReference>
<comment type="similarity">
    <text evidence="9 10">Belongs to the thiamine-phosphate synthase family.</text>
</comment>
<feature type="binding site" evidence="9">
    <location>
        <position position="110"/>
    </location>
    <ligand>
        <name>4-amino-2-methyl-5-(diphosphooxymethyl)pyrimidine</name>
        <dbReference type="ChEBI" id="CHEBI:57841"/>
    </ligand>
</feature>
<dbReference type="Pfam" id="PF02581">
    <property type="entry name" value="TMP-TENI"/>
    <property type="match status" value="1"/>
</dbReference>
<dbReference type="OrthoDB" id="9812206at2"/>
<evidence type="ECO:0000259" key="12">
    <source>
        <dbReference type="Pfam" id="PF02581"/>
    </source>
</evidence>
<evidence type="ECO:0000256" key="1">
    <source>
        <dbReference type="ARBA" id="ARBA00005165"/>
    </source>
</evidence>
<feature type="binding site" evidence="9">
    <location>
        <position position="72"/>
    </location>
    <ligand>
        <name>Mg(2+)</name>
        <dbReference type="ChEBI" id="CHEBI:18420"/>
    </ligand>
</feature>
<gene>
    <name evidence="9 13" type="primary">thiE</name>
    <name evidence="13" type="ORF">J416_10686</name>
</gene>
<dbReference type="RefSeq" id="WP_003470128.1">
    <property type="nucleotide sequence ID" value="NZ_APML01000042.1"/>
</dbReference>
<dbReference type="STRING" id="1308866.J416_10686"/>
<keyword evidence="2 9" id="KW-0808">Transferase</keyword>
<feature type="binding site" evidence="9">
    <location>
        <begin position="188"/>
        <end position="189"/>
    </location>
    <ligand>
        <name>2-[(2R,5Z)-2-carboxy-4-methylthiazol-5(2H)-ylidene]ethyl phosphate</name>
        <dbReference type="ChEBI" id="CHEBI:62899"/>
    </ligand>
</feature>
<feature type="binding site" evidence="9">
    <location>
        <position position="91"/>
    </location>
    <ligand>
        <name>Mg(2+)</name>
        <dbReference type="ChEBI" id="CHEBI:18420"/>
    </ligand>
</feature>